<dbReference type="Pfam" id="PF00356">
    <property type="entry name" value="LacI"/>
    <property type="match status" value="1"/>
</dbReference>
<gene>
    <name evidence="5" type="ordered locus">SJA_C1-07150</name>
</gene>
<dbReference type="InterPro" id="IPR046335">
    <property type="entry name" value="LacI/GalR-like_sensor"/>
</dbReference>
<feature type="domain" description="HTH lacI-type" evidence="4">
    <location>
        <begin position="64"/>
        <end position="118"/>
    </location>
</feature>
<name>D4YYW7_SPHIU</name>
<keyword evidence="1" id="KW-0805">Transcription regulation</keyword>
<dbReference type="AlphaFoldDB" id="D4YYW7"/>
<dbReference type="Gene3D" id="3.40.50.2300">
    <property type="match status" value="2"/>
</dbReference>
<dbReference type="CDD" id="cd01392">
    <property type="entry name" value="HTH_LacI"/>
    <property type="match status" value="1"/>
</dbReference>
<sequence>MADQEDFSRRWASICRLERHGCDSGTTMMALPVDCPGKRCFLAPPSMARPAYDRSSFRPASLMPSIHDVAALARVSIKTVSRVVNKAPNVSEELRERVTAAIRQLGYRPNQSARRLAGGRSFMIAFLYNNPAPSYNGGIQSGAANRCRDLGYHLVVEPMPLAGEERFAILDRLVAALRPDGVFLVPPLSDDAQLLQRLSELKLPCARIAGSVMAESFNIPTPERAAGRMVADHLIGLGHRRIGVITPPASHKAAMQRVEGFRDGMIAASLLLEEGLFVEGAFDFESGIKAGEHLLTRGQRPTAIFATNDDMALGALTVAHRLKLRVPEDLSVVGFDDTPAGLTAWPPLTTVSQPLEAMGSAVIDALAGGAADTPHFSFRLVQRDSSGPAPA</sequence>
<dbReference type="STRING" id="452662.SJA_C1-07150"/>
<dbReference type="EMBL" id="AP010803">
    <property type="protein sequence ID" value="BAI95549.1"/>
    <property type="molecule type" value="Genomic_DNA"/>
</dbReference>
<keyword evidence="2" id="KW-0238">DNA-binding</keyword>
<dbReference type="InterPro" id="IPR000843">
    <property type="entry name" value="HTH_LacI"/>
</dbReference>
<dbReference type="InterPro" id="IPR010982">
    <property type="entry name" value="Lambda_DNA-bd_dom_sf"/>
</dbReference>
<dbReference type="PANTHER" id="PTHR30146:SF153">
    <property type="entry name" value="LACTOSE OPERON REPRESSOR"/>
    <property type="match status" value="1"/>
</dbReference>
<evidence type="ECO:0000256" key="2">
    <source>
        <dbReference type="ARBA" id="ARBA00023125"/>
    </source>
</evidence>
<dbReference type="KEGG" id="sjp:SJA_C1-07150"/>
<dbReference type="InterPro" id="IPR028082">
    <property type="entry name" value="Peripla_BP_I"/>
</dbReference>
<dbReference type="Proteomes" id="UP000007753">
    <property type="component" value="Chromosome 1"/>
</dbReference>
<dbReference type="PROSITE" id="PS50932">
    <property type="entry name" value="HTH_LACI_2"/>
    <property type="match status" value="1"/>
</dbReference>
<evidence type="ECO:0000259" key="4">
    <source>
        <dbReference type="PROSITE" id="PS50932"/>
    </source>
</evidence>
<dbReference type="Pfam" id="PF13377">
    <property type="entry name" value="Peripla_BP_3"/>
    <property type="match status" value="1"/>
</dbReference>
<dbReference type="SUPFAM" id="SSF47413">
    <property type="entry name" value="lambda repressor-like DNA-binding domains"/>
    <property type="match status" value="1"/>
</dbReference>
<dbReference type="HOGENOM" id="CLU_037628_6_4_5"/>
<dbReference type="eggNOG" id="COG1609">
    <property type="taxonomic scope" value="Bacteria"/>
</dbReference>
<dbReference type="GO" id="GO:0000976">
    <property type="term" value="F:transcription cis-regulatory region binding"/>
    <property type="evidence" value="ECO:0007669"/>
    <property type="project" value="TreeGrafter"/>
</dbReference>
<dbReference type="CDD" id="cd01545">
    <property type="entry name" value="PBP1_SalR"/>
    <property type="match status" value="1"/>
</dbReference>
<keyword evidence="6" id="KW-1185">Reference proteome</keyword>
<dbReference type="PANTHER" id="PTHR30146">
    <property type="entry name" value="LACI-RELATED TRANSCRIPTIONAL REPRESSOR"/>
    <property type="match status" value="1"/>
</dbReference>
<evidence type="ECO:0000313" key="6">
    <source>
        <dbReference type="Proteomes" id="UP000007753"/>
    </source>
</evidence>
<evidence type="ECO:0000256" key="1">
    <source>
        <dbReference type="ARBA" id="ARBA00023015"/>
    </source>
</evidence>
<keyword evidence="3" id="KW-0804">Transcription</keyword>
<dbReference type="Gene3D" id="1.10.260.40">
    <property type="entry name" value="lambda repressor-like DNA-binding domains"/>
    <property type="match status" value="1"/>
</dbReference>
<protein>
    <submittedName>
        <fullName evidence="5">LacI-family transcriptional regulator</fullName>
    </submittedName>
</protein>
<reference evidence="5 6" key="1">
    <citation type="journal article" date="2010" name="J. Bacteriol.">
        <title>Complete genome sequence of the representative gamma-hexachlorocyclohexane-degrading bacterium Sphingobium japonicum UT26.</title>
        <authorList>
            <person name="Nagata Y."/>
            <person name="Ohtsubo Y."/>
            <person name="Endo R."/>
            <person name="Ichikawa N."/>
            <person name="Ankai A."/>
            <person name="Oguchi A."/>
            <person name="Fukui S."/>
            <person name="Fujita N."/>
            <person name="Tsuda M."/>
        </authorList>
    </citation>
    <scope>NUCLEOTIDE SEQUENCE [LARGE SCALE GENOMIC DNA]</scope>
    <source>
        <strain evidence="6">DSM 16413 / CCM 7287 / MTCC 6362 / UT26 / NBRC 101211 / UT26S</strain>
    </source>
</reference>
<dbReference type="PROSITE" id="PS00356">
    <property type="entry name" value="HTH_LACI_1"/>
    <property type="match status" value="1"/>
</dbReference>
<accession>D4YYW7</accession>
<dbReference type="SMART" id="SM00354">
    <property type="entry name" value="HTH_LACI"/>
    <property type="match status" value="1"/>
</dbReference>
<dbReference type="GO" id="GO:0003700">
    <property type="term" value="F:DNA-binding transcription factor activity"/>
    <property type="evidence" value="ECO:0007669"/>
    <property type="project" value="TreeGrafter"/>
</dbReference>
<evidence type="ECO:0000313" key="5">
    <source>
        <dbReference type="EMBL" id="BAI95549.1"/>
    </source>
</evidence>
<organism evidence="5 6">
    <name type="scientific">Sphingobium indicum (strain DSM 16413 / CCM 7287 / MTCC 6362 / UT26 / NBRC 101211 / UT26S)</name>
    <name type="common">Sphingobium japonicum</name>
    <dbReference type="NCBI Taxonomy" id="452662"/>
    <lineage>
        <taxon>Bacteria</taxon>
        <taxon>Pseudomonadati</taxon>
        <taxon>Pseudomonadota</taxon>
        <taxon>Alphaproteobacteria</taxon>
        <taxon>Sphingomonadales</taxon>
        <taxon>Sphingomonadaceae</taxon>
        <taxon>Sphingobium</taxon>
    </lineage>
</organism>
<dbReference type="SUPFAM" id="SSF53822">
    <property type="entry name" value="Periplasmic binding protein-like I"/>
    <property type="match status" value="1"/>
</dbReference>
<proteinExistence type="predicted"/>
<evidence type="ECO:0000256" key="3">
    <source>
        <dbReference type="ARBA" id="ARBA00023163"/>
    </source>
</evidence>